<comment type="catalytic activity">
    <reaction evidence="8">
        <text>O-phospho-L-tyrosyl-[protein] + H2O = L-tyrosyl-[protein] + phosphate</text>
        <dbReference type="Rhea" id="RHEA:10684"/>
        <dbReference type="Rhea" id="RHEA-COMP:10136"/>
        <dbReference type="Rhea" id="RHEA-COMP:20101"/>
        <dbReference type="ChEBI" id="CHEBI:15377"/>
        <dbReference type="ChEBI" id="CHEBI:43474"/>
        <dbReference type="ChEBI" id="CHEBI:46858"/>
        <dbReference type="ChEBI" id="CHEBI:61978"/>
        <dbReference type="EC" id="3.1.3.48"/>
    </reaction>
</comment>
<name>A0A455ADL1_PHYMC</name>
<feature type="compositionally biased region" description="Basic and acidic residues" evidence="9">
    <location>
        <begin position="184"/>
        <end position="193"/>
    </location>
</feature>
<dbReference type="GO" id="GO:0005829">
    <property type="term" value="C:cytosol"/>
    <property type="evidence" value="ECO:0007669"/>
    <property type="project" value="TreeGrafter"/>
</dbReference>
<evidence type="ECO:0000256" key="6">
    <source>
        <dbReference type="ARBA" id="ARBA00047761"/>
    </source>
</evidence>
<gene>
    <name evidence="12" type="primary">DUSP22</name>
</gene>
<keyword evidence="3" id="KW-0963">Cytoplasm</keyword>
<evidence type="ECO:0000313" key="12">
    <source>
        <dbReference type="RefSeq" id="XP_028334247.2"/>
    </source>
</evidence>
<dbReference type="SMART" id="SM00195">
    <property type="entry name" value="DSPc"/>
    <property type="match status" value="1"/>
</dbReference>
<dbReference type="PANTHER" id="PTHR45948:SF3">
    <property type="entry name" value="DUAL SPECIFICITY PROTEIN PHOSPHATASE 22"/>
    <property type="match status" value="1"/>
</dbReference>
<sequence length="219" mass="24285">MERAGWDALARGEGQHRLRRRTKGTVAQLPGCVPAPRKGVSRPAPVLAAIVGRRTLAATRRPSGRAQVAVLRRSLPACLCVKVKDKTFQRKYSIHPRVPPASLAGVSRSVTLVVAYIMTVTDLGWEDALRTVRAGRSCANPNLGFQRQLQEFEERQVHQFRQWLKEEYGESPLRDAEEARGILGKYKEQRRAEPPPGARRWGGLPASPPLAYGSCTTET</sequence>
<dbReference type="GO" id="GO:0007165">
    <property type="term" value="P:signal transduction"/>
    <property type="evidence" value="ECO:0007669"/>
    <property type="project" value="TreeGrafter"/>
</dbReference>
<comment type="subcellular location">
    <subcellularLocation>
        <location evidence="1">Cytoplasm</location>
    </subcellularLocation>
</comment>
<evidence type="ECO:0000256" key="7">
    <source>
        <dbReference type="ARBA" id="ARBA00048336"/>
    </source>
</evidence>
<dbReference type="InterPro" id="IPR029021">
    <property type="entry name" value="Prot-tyrosine_phosphatase-like"/>
</dbReference>
<dbReference type="AlphaFoldDB" id="A0A455ADL1"/>
<evidence type="ECO:0000259" key="10">
    <source>
        <dbReference type="SMART" id="SM00195"/>
    </source>
</evidence>
<evidence type="ECO:0000256" key="2">
    <source>
        <dbReference type="ARBA" id="ARBA00008601"/>
    </source>
</evidence>
<dbReference type="RefSeq" id="XP_028334247.2">
    <property type="nucleotide sequence ID" value="XM_028478446.2"/>
</dbReference>
<evidence type="ECO:0000256" key="1">
    <source>
        <dbReference type="ARBA" id="ARBA00004496"/>
    </source>
</evidence>
<dbReference type="SUPFAM" id="SSF52799">
    <property type="entry name" value="(Phosphotyrosine protein) phosphatases II"/>
    <property type="match status" value="1"/>
</dbReference>
<dbReference type="PANTHER" id="PTHR45948">
    <property type="entry name" value="DUAL SPECIFICITY PROTEIN PHOSPHATASE DDB_G0269404-RELATED"/>
    <property type="match status" value="1"/>
</dbReference>
<dbReference type="Pfam" id="PF00782">
    <property type="entry name" value="DSPc"/>
    <property type="match status" value="1"/>
</dbReference>
<evidence type="ECO:0000256" key="3">
    <source>
        <dbReference type="ARBA" id="ARBA00022490"/>
    </source>
</evidence>
<dbReference type="GO" id="GO:0005886">
    <property type="term" value="C:plasma membrane"/>
    <property type="evidence" value="ECO:0007669"/>
    <property type="project" value="TreeGrafter"/>
</dbReference>
<dbReference type="Gene3D" id="3.90.190.10">
    <property type="entry name" value="Protein tyrosine phosphatase superfamily"/>
    <property type="match status" value="1"/>
</dbReference>
<evidence type="ECO:0000313" key="11">
    <source>
        <dbReference type="Proteomes" id="UP000248484"/>
    </source>
</evidence>
<feature type="domain" description="Tyrosine-protein phosphatase" evidence="10">
    <location>
        <begin position="39"/>
        <end position="155"/>
    </location>
</feature>
<comment type="similarity">
    <text evidence="2">Belongs to the protein-tyrosine phosphatase family. Non-receptor class dual specificity subfamily.</text>
</comment>
<dbReference type="GO" id="GO:0004725">
    <property type="term" value="F:protein tyrosine phosphatase activity"/>
    <property type="evidence" value="ECO:0007669"/>
    <property type="project" value="UniProtKB-EC"/>
</dbReference>
<dbReference type="InterPro" id="IPR000340">
    <property type="entry name" value="Dual-sp_phosphatase_cat-dom"/>
</dbReference>
<keyword evidence="11" id="KW-1185">Reference proteome</keyword>
<dbReference type="InterPro" id="IPR020422">
    <property type="entry name" value="TYR_PHOSPHATASE_DUAL_dom"/>
</dbReference>
<comment type="catalytic activity">
    <reaction evidence="6">
        <text>O-phospho-L-seryl-[protein] + H2O = L-seryl-[protein] + phosphate</text>
        <dbReference type="Rhea" id="RHEA:20629"/>
        <dbReference type="Rhea" id="RHEA-COMP:9863"/>
        <dbReference type="Rhea" id="RHEA-COMP:11604"/>
        <dbReference type="ChEBI" id="CHEBI:15377"/>
        <dbReference type="ChEBI" id="CHEBI:29999"/>
        <dbReference type="ChEBI" id="CHEBI:43474"/>
        <dbReference type="ChEBI" id="CHEBI:83421"/>
        <dbReference type="EC" id="3.1.3.16"/>
    </reaction>
</comment>
<dbReference type="Proteomes" id="UP000248484">
    <property type="component" value="Chromosome 18"/>
</dbReference>
<feature type="region of interest" description="Disordered" evidence="9">
    <location>
        <begin position="184"/>
        <end position="219"/>
    </location>
</feature>
<dbReference type="CTD" id="56940"/>
<accession>A0A455ADL1</accession>
<reference evidence="12" key="1">
    <citation type="submission" date="2025-08" db="UniProtKB">
        <authorList>
            <consortium name="RefSeq"/>
        </authorList>
    </citation>
    <scope>IDENTIFICATION</scope>
    <source>
        <tissue evidence="12">Muscle</tissue>
    </source>
</reference>
<evidence type="ECO:0000256" key="8">
    <source>
        <dbReference type="ARBA" id="ARBA00051722"/>
    </source>
</evidence>
<protein>
    <submittedName>
        <fullName evidence="12">Dual specificity protein phosphatase 22 isoform X1</fullName>
    </submittedName>
</protein>
<comment type="catalytic activity">
    <reaction evidence="7">
        <text>O-phospho-L-threonyl-[protein] + H2O = L-threonyl-[protein] + phosphate</text>
        <dbReference type="Rhea" id="RHEA:47004"/>
        <dbReference type="Rhea" id="RHEA-COMP:11060"/>
        <dbReference type="Rhea" id="RHEA-COMP:11605"/>
        <dbReference type="ChEBI" id="CHEBI:15377"/>
        <dbReference type="ChEBI" id="CHEBI:30013"/>
        <dbReference type="ChEBI" id="CHEBI:43474"/>
        <dbReference type="ChEBI" id="CHEBI:61977"/>
        <dbReference type="EC" id="3.1.3.16"/>
    </reaction>
</comment>
<dbReference type="GeneID" id="102983780"/>
<dbReference type="GO" id="GO:0004722">
    <property type="term" value="F:protein serine/threonine phosphatase activity"/>
    <property type="evidence" value="ECO:0007669"/>
    <property type="project" value="UniProtKB-EC"/>
</dbReference>
<keyword evidence="5" id="KW-0904">Protein phosphatase</keyword>
<evidence type="ECO:0000256" key="9">
    <source>
        <dbReference type="SAM" id="MobiDB-lite"/>
    </source>
</evidence>
<dbReference type="OrthoDB" id="9979246at2759"/>
<keyword evidence="4" id="KW-0378">Hydrolase</keyword>
<evidence type="ECO:0000256" key="4">
    <source>
        <dbReference type="ARBA" id="ARBA00022801"/>
    </source>
</evidence>
<evidence type="ECO:0000256" key="5">
    <source>
        <dbReference type="ARBA" id="ARBA00022912"/>
    </source>
</evidence>
<organism evidence="11 12">
    <name type="scientific">Physeter macrocephalus</name>
    <name type="common">Sperm whale</name>
    <name type="synonym">Physeter catodon</name>
    <dbReference type="NCBI Taxonomy" id="9755"/>
    <lineage>
        <taxon>Eukaryota</taxon>
        <taxon>Metazoa</taxon>
        <taxon>Chordata</taxon>
        <taxon>Craniata</taxon>
        <taxon>Vertebrata</taxon>
        <taxon>Euteleostomi</taxon>
        <taxon>Mammalia</taxon>
        <taxon>Eutheria</taxon>
        <taxon>Laurasiatheria</taxon>
        <taxon>Artiodactyla</taxon>
        <taxon>Whippomorpha</taxon>
        <taxon>Cetacea</taxon>
        <taxon>Odontoceti</taxon>
        <taxon>Physeteridae</taxon>
        <taxon>Physeter</taxon>
    </lineage>
</organism>
<proteinExistence type="inferred from homology"/>